<name>A0A482TFW0_9FLAO</name>
<dbReference type="Proteomes" id="UP000253235">
    <property type="component" value="Unassembled WGS sequence"/>
</dbReference>
<gene>
    <name evidence="2" type="ORF">DR871_010340</name>
</gene>
<feature type="transmembrane region" description="Helical" evidence="1">
    <location>
        <begin position="7"/>
        <end position="29"/>
    </location>
</feature>
<dbReference type="AlphaFoldDB" id="A0A482TFW0"/>
<dbReference type="OrthoDB" id="1359943at2"/>
<reference evidence="2 3" key="1">
    <citation type="submission" date="2019-01" db="EMBL/GenBank/DDBJ databases">
        <title>Flavobacterium sp. nov. isolated from arctic soil.</title>
        <authorList>
            <person name="Kim D.-U."/>
        </authorList>
    </citation>
    <scope>NUCLEOTIDE SEQUENCE [LARGE SCALE GENOMIC DNA]</scope>
    <source>
        <strain evidence="2 3">Kopri-42</strain>
    </source>
</reference>
<evidence type="ECO:0000313" key="3">
    <source>
        <dbReference type="Proteomes" id="UP000253235"/>
    </source>
</evidence>
<evidence type="ECO:0000256" key="1">
    <source>
        <dbReference type="SAM" id="Phobius"/>
    </source>
</evidence>
<feature type="transmembrane region" description="Helical" evidence="1">
    <location>
        <begin position="35"/>
        <end position="55"/>
    </location>
</feature>
<organism evidence="2 3">
    <name type="scientific">Flavobacterium petrolei</name>
    <dbReference type="NCBI Taxonomy" id="2259594"/>
    <lineage>
        <taxon>Bacteria</taxon>
        <taxon>Pseudomonadati</taxon>
        <taxon>Bacteroidota</taxon>
        <taxon>Flavobacteriia</taxon>
        <taxon>Flavobacteriales</taxon>
        <taxon>Flavobacteriaceae</taxon>
        <taxon>Flavobacterium</taxon>
    </lineage>
</organism>
<keyword evidence="3" id="KW-1185">Reference proteome</keyword>
<accession>A0A482TFW0</accession>
<comment type="caution">
    <text evidence="2">The sequence shown here is derived from an EMBL/GenBank/DDBJ whole genome shotgun (WGS) entry which is preliminary data.</text>
</comment>
<sequence>MRVQSKFKFIVIFLVLNITILPLLCIYFAATSPVAGMVLPFLFLLFVVFFWLAVFRTRANKVEIDGNTIIVKRYFGAGRSVGYDLKTLDGFITTVESAKGGVYESIFILKNGKRVGSISSFYHSNFEQLKSILKEKLIDLGERNPSFTGESSELFR</sequence>
<keyword evidence="1" id="KW-1133">Transmembrane helix</keyword>
<evidence type="ECO:0000313" key="2">
    <source>
        <dbReference type="EMBL" id="RYJ51585.1"/>
    </source>
</evidence>
<dbReference type="RefSeq" id="WP_113666222.1">
    <property type="nucleotide sequence ID" value="NZ_QNVY02000003.1"/>
</dbReference>
<keyword evidence="1" id="KW-0812">Transmembrane</keyword>
<keyword evidence="1" id="KW-0472">Membrane</keyword>
<dbReference type="EMBL" id="QNVY02000003">
    <property type="protein sequence ID" value="RYJ51585.1"/>
    <property type="molecule type" value="Genomic_DNA"/>
</dbReference>
<protein>
    <submittedName>
        <fullName evidence="2">Uncharacterized protein</fullName>
    </submittedName>
</protein>
<proteinExistence type="predicted"/>